<dbReference type="Pfam" id="PF20152">
    <property type="entry name" value="DUF6534"/>
    <property type="match status" value="1"/>
</dbReference>
<dbReference type="SUPFAM" id="SSF144232">
    <property type="entry name" value="HIT/MYND zinc finger-like"/>
    <property type="match status" value="1"/>
</dbReference>
<accession>A0ABQ0LIX2</accession>
<feature type="transmembrane region" description="Helical" evidence="5">
    <location>
        <begin position="757"/>
        <end position="778"/>
    </location>
</feature>
<keyword evidence="5" id="KW-0812">Transmembrane</keyword>
<evidence type="ECO:0000313" key="8">
    <source>
        <dbReference type="Proteomes" id="UP000815677"/>
    </source>
</evidence>
<evidence type="ECO:0000256" key="4">
    <source>
        <dbReference type="PROSITE-ProRule" id="PRU00134"/>
    </source>
</evidence>
<evidence type="ECO:0000313" key="7">
    <source>
        <dbReference type="EMBL" id="GAT50997.1"/>
    </source>
</evidence>
<feature type="domain" description="MYND-type" evidence="6">
    <location>
        <begin position="323"/>
        <end position="365"/>
    </location>
</feature>
<dbReference type="Pfam" id="PF01753">
    <property type="entry name" value="zf-MYND"/>
    <property type="match status" value="1"/>
</dbReference>
<evidence type="ECO:0000256" key="3">
    <source>
        <dbReference type="ARBA" id="ARBA00022833"/>
    </source>
</evidence>
<evidence type="ECO:0000256" key="1">
    <source>
        <dbReference type="ARBA" id="ARBA00022723"/>
    </source>
</evidence>
<dbReference type="EMBL" id="DF846796">
    <property type="protein sequence ID" value="GAT50997.1"/>
    <property type="molecule type" value="Genomic_DNA"/>
</dbReference>
<dbReference type="PANTHER" id="PTHR40465">
    <property type="entry name" value="CHROMOSOME 1, WHOLE GENOME SHOTGUN SEQUENCE"/>
    <property type="match status" value="1"/>
</dbReference>
<feature type="transmembrane region" description="Helical" evidence="5">
    <location>
        <begin position="679"/>
        <end position="703"/>
    </location>
</feature>
<keyword evidence="2 4" id="KW-0863">Zinc-finger</keyword>
<feature type="transmembrane region" description="Helical" evidence="5">
    <location>
        <begin position="798"/>
        <end position="818"/>
    </location>
</feature>
<feature type="transmembrane region" description="Helical" evidence="5">
    <location>
        <begin position="839"/>
        <end position="857"/>
    </location>
</feature>
<dbReference type="InterPro" id="IPR045339">
    <property type="entry name" value="DUF6534"/>
</dbReference>
<sequence length="966" mass="108110">MKLIPDHSQKRLAPSCSAVRVQRRRHTFALHPGPLRQSPPSQSVLETPGVFSLATYIWRDLLYSSVHTRVVGLRSLKPFLESPQATQPPALEEILNGCGGSMAHFAQLLMRQLKTNPVSDPAVRSIYMISFYADIYAALLVLDPSLGGKGETLGPVARACLDQGLIPALIKSLRRLNEFTLSPAAATATGTAYALTMGYRVLGNLLVIPPGTSQSYRAIHAGLVDVITASATGPYARELDNGILPMIPEQCLPPVTMRLRGIAALNRIAPQIRSLASPENDTLAKMPQFRRQWSMFARLLEDRIKVYNWRHSPDRERFKMCSYVKCSKIEKKSRFRNCSGCEMFSYCSDECQALDWRQGPHRKECRAYRSAKTEMFRRPNNDFSAADMAFLRVLVDYDLRRYQKETLVKQLRFMHDNPNKGSFFTHFDYETHEVEITVVGDEEGDSDALDAALGTTTNHDLWVLNNLLKRSNQSEGRMTLHFITVPMGLDRDPRGGDHCAFEPERGPDDSAFHHGANGSGPRLMDDPVPHGCPCRSSSDSDAGLAFEASPRCRRMGEQFGCGEYVEAAALREVVPLEPVVESSLDISLLPSRRASAKLSHAWRRSEVDWMPRRPTAGRAVPETSRPAVTMAAIFEFNPNNTIGALLIGTLASMVLWGISTTQVYMYFSAYRDDRMFLKTMVVVVWLSELAHALCISHVLYIYAVTNYGNPLVFLHHVPVTLPLTVVLGALTSAIVQGFYAFRIWTLAPNRIFQIIPIVIWCCILTFFFTIVADTVFAIEAINAPTFDAKYKWLLLFPTWLNVFDDNTITVSMVCLLLIQRRNSLTKTTVMVDRLIKWTMETGMMTSVFGLLSLIFLTRSDQDFIWIAMQIIKARLFANSLLASLNARSFLRQDQTIISAYNLSSRRTGTTNGTGTTRGVESRVEFAPANPGMKVSLRDQLQLRDESDLMGVRVGVVTETKSDGLDV</sequence>
<feature type="transmembrane region" description="Helical" evidence="5">
    <location>
        <begin position="642"/>
        <end position="667"/>
    </location>
</feature>
<keyword evidence="3" id="KW-0862">Zinc</keyword>
<proteinExistence type="predicted"/>
<keyword evidence="1" id="KW-0479">Metal-binding</keyword>
<gene>
    <name evidence="7" type="ORF">MCHLO_08179</name>
</gene>
<name>A0ABQ0LIX2_MYCCL</name>
<reference evidence="7" key="1">
    <citation type="submission" date="2014-09" db="EMBL/GenBank/DDBJ databases">
        <title>Genome sequence of the luminous mushroom Mycena chlorophos for searching fungal bioluminescence genes.</title>
        <authorList>
            <person name="Tanaka Y."/>
            <person name="Kasuga D."/>
            <person name="Oba Y."/>
            <person name="Hase S."/>
            <person name="Sato K."/>
            <person name="Oba Y."/>
            <person name="Sakakibara Y."/>
        </authorList>
    </citation>
    <scope>NUCLEOTIDE SEQUENCE</scope>
</reference>
<dbReference type="Gene3D" id="6.10.140.2220">
    <property type="match status" value="1"/>
</dbReference>
<keyword evidence="5" id="KW-0472">Membrane</keyword>
<evidence type="ECO:0000256" key="2">
    <source>
        <dbReference type="ARBA" id="ARBA00022771"/>
    </source>
</evidence>
<keyword evidence="8" id="KW-1185">Reference proteome</keyword>
<organism evidence="7 8">
    <name type="scientific">Mycena chlorophos</name>
    <name type="common">Agaric fungus</name>
    <name type="synonym">Agaricus chlorophos</name>
    <dbReference type="NCBI Taxonomy" id="658473"/>
    <lineage>
        <taxon>Eukaryota</taxon>
        <taxon>Fungi</taxon>
        <taxon>Dikarya</taxon>
        <taxon>Basidiomycota</taxon>
        <taxon>Agaricomycotina</taxon>
        <taxon>Agaricomycetes</taxon>
        <taxon>Agaricomycetidae</taxon>
        <taxon>Agaricales</taxon>
        <taxon>Marasmiineae</taxon>
        <taxon>Mycenaceae</taxon>
        <taxon>Mycena</taxon>
    </lineage>
</organism>
<evidence type="ECO:0000256" key="5">
    <source>
        <dbReference type="SAM" id="Phobius"/>
    </source>
</evidence>
<dbReference type="PANTHER" id="PTHR40465:SF1">
    <property type="entry name" value="DUF6534 DOMAIN-CONTAINING PROTEIN"/>
    <property type="match status" value="1"/>
</dbReference>
<dbReference type="Proteomes" id="UP000815677">
    <property type="component" value="Unassembled WGS sequence"/>
</dbReference>
<protein>
    <recommendedName>
        <fullName evidence="6">MYND-type domain-containing protein</fullName>
    </recommendedName>
</protein>
<dbReference type="Gene3D" id="1.10.220.160">
    <property type="match status" value="1"/>
</dbReference>
<dbReference type="InterPro" id="IPR002893">
    <property type="entry name" value="Znf_MYND"/>
</dbReference>
<dbReference type="PROSITE" id="PS50865">
    <property type="entry name" value="ZF_MYND_2"/>
    <property type="match status" value="1"/>
</dbReference>
<evidence type="ECO:0000259" key="6">
    <source>
        <dbReference type="PROSITE" id="PS50865"/>
    </source>
</evidence>
<feature type="transmembrane region" description="Helical" evidence="5">
    <location>
        <begin position="723"/>
        <end position="745"/>
    </location>
</feature>
<keyword evidence="5" id="KW-1133">Transmembrane helix</keyword>